<name>A0ABX5XRM3_9BACT</name>
<dbReference type="PANTHER" id="PTHR43019:SF23">
    <property type="entry name" value="PROTEASE DO-LIKE 5, CHLOROPLASTIC"/>
    <property type="match status" value="1"/>
</dbReference>
<gene>
    <name evidence="1" type="ORF">TBK1r_35960</name>
</gene>
<protein>
    <recommendedName>
        <fullName evidence="3">Serine protease</fullName>
    </recommendedName>
</protein>
<dbReference type="InterPro" id="IPR009003">
    <property type="entry name" value="Peptidase_S1_PA"/>
</dbReference>
<evidence type="ECO:0000313" key="1">
    <source>
        <dbReference type="EMBL" id="QDV84645.1"/>
    </source>
</evidence>
<dbReference type="RefSeq" id="WP_145213156.1">
    <property type="nucleotide sequence ID" value="NZ_CP036432.1"/>
</dbReference>
<dbReference type="Pfam" id="PF13365">
    <property type="entry name" value="Trypsin_2"/>
    <property type="match status" value="1"/>
</dbReference>
<evidence type="ECO:0008006" key="3">
    <source>
        <dbReference type="Google" id="ProtNLM"/>
    </source>
</evidence>
<organism evidence="1 2">
    <name type="scientific">Stieleria magnilauensis</name>
    <dbReference type="NCBI Taxonomy" id="2527963"/>
    <lineage>
        <taxon>Bacteria</taxon>
        <taxon>Pseudomonadati</taxon>
        <taxon>Planctomycetota</taxon>
        <taxon>Planctomycetia</taxon>
        <taxon>Pirellulales</taxon>
        <taxon>Pirellulaceae</taxon>
        <taxon>Stieleria</taxon>
    </lineage>
</organism>
<keyword evidence="2" id="KW-1185">Reference proteome</keyword>
<proteinExistence type="predicted"/>
<sequence length="308" mass="32787">MKRFIASVCLVLVVVQLGYLSVIGLDGELDNSKLPDWMTPEAVAVSDTTTDGKGSTVAALDRNARTQDLSDSLAGPMTRKRIEALGRATAVRIVDANQQMIGSGVVVAMREGSFDVVTAYHVIEKPGRYGIESFRSSSAVGTTLRHAPSAVTILRSDPDIDLAYLRVTALIRPAECVAVAAAEPRLFDSSEPSDRAEPSILNEAWIVDCTGSGAPVVSRVSDVTRRTARRSEDDVGVAYWRLGQESSPGMSGSALLDKRGRLIGVASGNSDGSAYYCGVEALREFVERNSVQADLPPDGRDDAPDAVD</sequence>
<evidence type="ECO:0000313" key="2">
    <source>
        <dbReference type="Proteomes" id="UP000318081"/>
    </source>
</evidence>
<reference evidence="1 2" key="1">
    <citation type="submission" date="2019-02" db="EMBL/GenBank/DDBJ databases">
        <title>Deep-cultivation of Planctomycetes and their phenomic and genomic characterization uncovers novel biology.</title>
        <authorList>
            <person name="Wiegand S."/>
            <person name="Jogler M."/>
            <person name="Boedeker C."/>
            <person name="Pinto D."/>
            <person name="Vollmers J."/>
            <person name="Rivas-Marin E."/>
            <person name="Kohn T."/>
            <person name="Peeters S.H."/>
            <person name="Heuer A."/>
            <person name="Rast P."/>
            <person name="Oberbeckmann S."/>
            <person name="Bunk B."/>
            <person name="Jeske O."/>
            <person name="Meyerdierks A."/>
            <person name="Storesund J.E."/>
            <person name="Kallscheuer N."/>
            <person name="Luecker S."/>
            <person name="Lage O.M."/>
            <person name="Pohl T."/>
            <person name="Merkel B.J."/>
            <person name="Hornburger P."/>
            <person name="Mueller R.-W."/>
            <person name="Bruemmer F."/>
            <person name="Labrenz M."/>
            <person name="Spormann A.M."/>
            <person name="Op den Camp H."/>
            <person name="Overmann J."/>
            <person name="Amann R."/>
            <person name="Jetten M.S.M."/>
            <person name="Mascher T."/>
            <person name="Medema M.H."/>
            <person name="Devos D.P."/>
            <person name="Kaster A.-K."/>
            <person name="Ovreas L."/>
            <person name="Rohde M."/>
            <person name="Galperin M.Y."/>
            <person name="Jogler C."/>
        </authorList>
    </citation>
    <scope>NUCLEOTIDE SEQUENCE [LARGE SCALE GENOMIC DNA]</scope>
    <source>
        <strain evidence="1 2">TBK1r</strain>
    </source>
</reference>
<accession>A0ABX5XRM3</accession>
<dbReference type="EMBL" id="CP036432">
    <property type="protein sequence ID" value="QDV84645.1"/>
    <property type="molecule type" value="Genomic_DNA"/>
</dbReference>
<dbReference type="Gene3D" id="2.40.10.10">
    <property type="entry name" value="Trypsin-like serine proteases"/>
    <property type="match status" value="2"/>
</dbReference>
<dbReference type="PANTHER" id="PTHR43019">
    <property type="entry name" value="SERINE ENDOPROTEASE DEGS"/>
    <property type="match status" value="1"/>
</dbReference>
<dbReference type="Proteomes" id="UP000318081">
    <property type="component" value="Chromosome"/>
</dbReference>
<dbReference type="SUPFAM" id="SSF50494">
    <property type="entry name" value="Trypsin-like serine proteases"/>
    <property type="match status" value="1"/>
</dbReference>
<dbReference type="InterPro" id="IPR043504">
    <property type="entry name" value="Peptidase_S1_PA_chymotrypsin"/>
</dbReference>